<keyword evidence="2" id="KW-1185">Reference proteome</keyword>
<accession>A0ABP9HBQ3</accession>
<dbReference type="Proteomes" id="UP001501195">
    <property type="component" value="Unassembled WGS sequence"/>
</dbReference>
<dbReference type="RefSeq" id="WP_345710965.1">
    <property type="nucleotide sequence ID" value="NZ_BAABIL010000082.1"/>
</dbReference>
<proteinExistence type="predicted"/>
<dbReference type="EMBL" id="BAABIL010000082">
    <property type="protein sequence ID" value="GAA4966855.1"/>
    <property type="molecule type" value="Genomic_DNA"/>
</dbReference>
<evidence type="ECO:0000313" key="2">
    <source>
        <dbReference type="Proteomes" id="UP001501195"/>
    </source>
</evidence>
<reference evidence="2" key="1">
    <citation type="journal article" date="2019" name="Int. J. Syst. Evol. Microbiol.">
        <title>The Global Catalogue of Microorganisms (GCM) 10K type strain sequencing project: providing services to taxonomists for standard genome sequencing and annotation.</title>
        <authorList>
            <consortium name="The Broad Institute Genomics Platform"/>
            <consortium name="The Broad Institute Genome Sequencing Center for Infectious Disease"/>
            <person name="Wu L."/>
            <person name="Ma J."/>
        </authorList>
    </citation>
    <scope>NUCLEOTIDE SEQUENCE [LARGE SCALE GENOMIC DNA]</scope>
    <source>
        <strain evidence="2">JCM 18126</strain>
    </source>
</reference>
<organism evidence="1 2">
    <name type="scientific">Kineococcus glutinatus</name>
    <dbReference type="NCBI Taxonomy" id="1070872"/>
    <lineage>
        <taxon>Bacteria</taxon>
        <taxon>Bacillati</taxon>
        <taxon>Actinomycetota</taxon>
        <taxon>Actinomycetes</taxon>
        <taxon>Kineosporiales</taxon>
        <taxon>Kineosporiaceae</taxon>
        <taxon>Kineococcus</taxon>
    </lineage>
</organism>
<gene>
    <name evidence="1" type="ORF">GCM10023225_07110</name>
</gene>
<comment type="caution">
    <text evidence="1">The sequence shown here is derived from an EMBL/GenBank/DDBJ whole genome shotgun (WGS) entry which is preliminary data.</text>
</comment>
<evidence type="ECO:0000313" key="1">
    <source>
        <dbReference type="EMBL" id="GAA4966855.1"/>
    </source>
</evidence>
<sequence length="143" mass="15198">MSDPSRHGAGAGEAAAAEISEVIRPAAIVPEAAARTILVELALQDVGSGGLWRAQPSLWSRYDRPWGEAGDPAGSELVGSIHIVHGTPTKYEITIYRVTVSRIGSQLGWSVESLCDEALGHGDLRLQDCPRAVLSTPPAPFRF</sequence>
<name>A0ABP9HBQ3_9ACTN</name>
<protein>
    <submittedName>
        <fullName evidence="1">Uncharacterized protein</fullName>
    </submittedName>
</protein>